<dbReference type="Pfam" id="PF13567">
    <property type="entry name" value="DUF4131"/>
    <property type="match status" value="1"/>
</dbReference>
<feature type="transmembrane region" description="Helical" evidence="6">
    <location>
        <begin position="329"/>
        <end position="354"/>
    </location>
</feature>
<evidence type="ECO:0000259" key="7">
    <source>
        <dbReference type="SMART" id="SM00849"/>
    </source>
</evidence>
<reference evidence="8 10" key="1">
    <citation type="submission" date="2015-09" db="EMBL/GenBank/DDBJ databases">
        <authorList>
            <consortium name="Pathogen Informatics"/>
        </authorList>
    </citation>
    <scope>NUCLEOTIDE SEQUENCE [LARGE SCALE GENOMIC DNA]</scope>
    <source>
        <strain evidence="8 10">2789STDY5834841</strain>
    </source>
</reference>
<keyword evidence="2" id="KW-1003">Cell membrane</keyword>
<dbReference type="EMBL" id="CYZO01000009">
    <property type="protein sequence ID" value="CUN83584.1"/>
    <property type="molecule type" value="Genomic_DNA"/>
</dbReference>
<sequence>MKRRPLCIFCVLFLTVQAIRVLFFGAGDYTSALGQIVNRNNKGEINLILTGTADRIDEKESVTAVRVKGNAVSFYSGSDRKIARQSVFGKSDGHRSSYDFSQELPRKIWEEKVLVYLEKEDAAHIKIGNKLKIKGKASAFETARNPGNFDQRAYYKRQKIGAYVWADEVGILSGQTECIRQFLHEFRQGWKKLLVGCLGSYYGNTISAILLGEKGDLDPYMKKLYQKNGIGHLLAISGLHMSFIGSGLYGFLRKRGVGFPVSGAVGTIVLLFYTVMTGASISALRALIMFSVRMGAEVTGRDYDLPTSLAVAAALLSAKDPLCLSDAGFLFSFGSLCGICMLTPLFECLFGCGTEKKNIWTHMGKAVSASLAVNLFLLGPMLYFYFEIPPYSVFLNLFVIPALPVIMGTGLSGSVMILLVKPIGIILLKSSGVILWAYDRLCSAAVMLPFGRITAGKPSVQLLVAYYVILFALYGMYRRFPKKIWGYMLFVSAAFLIVLCGAKTRDIEGIKITVLDVGQGDGIVLSGKGKNYLIDGGSSDVKQAGAQRIEPYLLSEGIGCLDYVFVTHGDEDHISGIRELLEGQKLGVRIDTLVLPPEEYHDEKLADLARIAVENGTRVVSVKTGANIYGRGERQTEKNDSKEVMRLRCIGPLTDIPQGLTKPKAGNEASLVLEFSYGNFDMLFTGDVEGAGEELLVKSDVLRKYEILKCAHHGSKNSGTAAFLEKTDPRAAIISAGIDNRYGHPHEETLNRLKKRKVKTYNTQTDGAVTIKSDGIQISIESFLLSK</sequence>
<feature type="transmembrane region" description="Helical" evidence="6">
    <location>
        <begin position="459"/>
        <end position="477"/>
    </location>
</feature>
<evidence type="ECO:0000256" key="2">
    <source>
        <dbReference type="ARBA" id="ARBA00022475"/>
    </source>
</evidence>
<dbReference type="PANTHER" id="PTHR30619:SF7">
    <property type="entry name" value="BETA-LACTAMASE DOMAIN PROTEIN"/>
    <property type="match status" value="1"/>
</dbReference>
<dbReference type="InterPro" id="IPR036866">
    <property type="entry name" value="RibonucZ/Hydroxyglut_hydro"/>
</dbReference>
<gene>
    <name evidence="9" type="ORF">EAI93_00505</name>
    <name evidence="8" type="ORF">ERS852456_00937</name>
</gene>
<evidence type="ECO:0000256" key="6">
    <source>
        <dbReference type="SAM" id="Phobius"/>
    </source>
</evidence>
<feature type="transmembrane region" description="Helical" evidence="6">
    <location>
        <begin position="484"/>
        <end position="504"/>
    </location>
</feature>
<dbReference type="NCBIfam" id="TIGR00360">
    <property type="entry name" value="ComEC_N-term"/>
    <property type="match status" value="1"/>
</dbReference>
<dbReference type="RefSeq" id="WP_009319833.1">
    <property type="nucleotide sequence ID" value="NZ_CATXVX010000005.1"/>
</dbReference>
<evidence type="ECO:0000313" key="11">
    <source>
        <dbReference type="Proteomes" id="UP000292665"/>
    </source>
</evidence>
<dbReference type="Proteomes" id="UP000292665">
    <property type="component" value="Unassembled WGS sequence"/>
</dbReference>
<dbReference type="AlphaFoldDB" id="A0A174A500"/>
<dbReference type="InterPro" id="IPR004797">
    <property type="entry name" value="Competence_ComEC/Rec2"/>
</dbReference>
<evidence type="ECO:0000313" key="10">
    <source>
        <dbReference type="Proteomes" id="UP000095787"/>
    </source>
</evidence>
<dbReference type="CDD" id="cd07731">
    <property type="entry name" value="ComA-like_MBL-fold"/>
    <property type="match status" value="1"/>
</dbReference>
<feature type="transmembrane region" description="Helical" evidence="6">
    <location>
        <begin position="366"/>
        <end position="386"/>
    </location>
</feature>
<keyword evidence="5 6" id="KW-0472">Membrane</keyword>
<dbReference type="EMBL" id="RCYR01000001">
    <property type="protein sequence ID" value="RYS82222.1"/>
    <property type="molecule type" value="Genomic_DNA"/>
</dbReference>
<evidence type="ECO:0000256" key="3">
    <source>
        <dbReference type="ARBA" id="ARBA00022692"/>
    </source>
</evidence>
<name>A0A174A500_9FIRM</name>
<feature type="transmembrane region" description="Helical" evidence="6">
    <location>
        <begin position="230"/>
        <end position="252"/>
    </location>
</feature>
<organism evidence="8 10">
    <name type="scientific">[Ruminococcus] torques</name>
    <dbReference type="NCBI Taxonomy" id="33039"/>
    <lineage>
        <taxon>Bacteria</taxon>
        <taxon>Bacillati</taxon>
        <taxon>Bacillota</taxon>
        <taxon>Clostridia</taxon>
        <taxon>Lachnospirales</taxon>
        <taxon>Lachnospiraceae</taxon>
        <taxon>Mediterraneibacter</taxon>
    </lineage>
</organism>
<dbReference type="InterPro" id="IPR001279">
    <property type="entry name" value="Metallo-B-lactamas"/>
</dbReference>
<dbReference type="InterPro" id="IPR025405">
    <property type="entry name" value="DUF4131"/>
</dbReference>
<dbReference type="Proteomes" id="UP000095787">
    <property type="component" value="Unassembled WGS sequence"/>
</dbReference>
<dbReference type="Pfam" id="PF03772">
    <property type="entry name" value="Competence"/>
    <property type="match status" value="1"/>
</dbReference>
<proteinExistence type="predicted"/>
<dbReference type="PANTHER" id="PTHR30619">
    <property type="entry name" value="DNA INTERNALIZATION/COMPETENCE PROTEIN COMEC/REC2"/>
    <property type="match status" value="1"/>
</dbReference>
<dbReference type="SUPFAM" id="SSF56281">
    <property type="entry name" value="Metallo-hydrolase/oxidoreductase"/>
    <property type="match status" value="1"/>
</dbReference>
<dbReference type="GO" id="GO:0005886">
    <property type="term" value="C:plasma membrane"/>
    <property type="evidence" value="ECO:0007669"/>
    <property type="project" value="UniProtKB-SubCell"/>
</dbReference>
<feature type="transmembrane region" description="Helical" evidence="6">
    <location>
        <begin position="398"/>
        <end position="420"/>
    </location>
</feature>
<dbReference type="Gene3D" id="3.60.15.10">
    <property type="entry name" value="Ribonuclease Z/Hydroxyacylglutathione hydrolase-like"/>
    <property type="match status" value="1"/>
</dbReference>
<evidence type="ECO:0000256" key="4">
    <source>
        <dbReference type="ARBA" id="ARBA00022989"/>
    </source>
</evidence>
<evidence type="ECO:0000313" key="9">
    <source>
        <dbReference type="EMBL" id="RYS82222.1"/>
    </source>
</evidence>
<dbReference type="SMART" id="SM00849">
    <property type="entry name" value="Lactamase_B"/>
    <property type="match status" value="1"/>
</dbReference>
<protein>
    <submittedName>
        <fullName evidence="8">ComEC family competence protein</fullName>
    </submittedName>
    <submittedName>
        <fullName evidence="9">DNA internalization-related competence protein ComEC/Rec2</fullName>
    </submittedName>
</protein>
<dbReference type="Pfam" id="PF00753">
    <property type="entry name" value="Lactamase_B"/>
    <property type="match status" value="1"/>
</dbReference>
<feature type="domain" description="Metallo-beta-lactamase" evidence="7">
    <location>
        <begin position="519"/>
        <end position="738"/>
    </location>
</feature>
<keyword evidence="4 6" id="KW-1133">Transmembrane helix</keyword>
<evidence type="ECO:0000256" key="5">
    <source>
        <dbReference type="ARBA" id="ARBA00023136"/>
    </source>
</evidence>
<dbReference type="NCBIfam" id="TIGR00361">
    <property type="entry name" value="ComEC_Rec2"/>
    <property type="match status" value="1"/>
</dbReference>
<accession>A0A174A500</accession>
<dbReference type="GO" id="GO:0030420">
    <property type="term" value="P:establishment of competence for transformation"/>
    <property type="evidence" value="ECO:0007669"/>
    <property type="project" value="InterPro"/>
</dbReference>
<evidence type="ECO:0000256" key="1">
    <source>
        <dbReference type="ARBA" id="ARBA00004651"/>
    </source>
</evidence>
<comment type="subcellular location">
    <subcellularLocation>
        <location evidence="1">Cell membrane</location>
        <topology evidence="1">Multi-pass membrane protein</topology>
    </subcellularLocation>
</comment>
<evidence type="ECO:0000313" key="8">
    <source>
        <dbReference type="EMBL" id="CUN83584.1"/>
    </source>
</evidence>
<reference evidence="9 11" key="2">
    <citation type="journal article" date="2019" name="Science, e1252229">
        <title>Invertible promoters mediate bacterial phase variation, antibiotic resistance, and host adaptation in the gut.</title>
        <authorList>
            <person name="Jiang X."/>
            <person name="Hall A.B."/>
            <person name="Arthur T.D."/>
            <person name="Plichta D.R."/>
            <person name="Covington C.T."/>
            <person name="Poyet M."/>
            <person name="Crothers J."/>
            <person name="Moses P.L."/>
            <person name="Tolonen A.C."/>
            <person name="Vlamakis H."/>
            <person name="Alm E.J."/>
            <person name="Xavier R.J."/>
        </authorList>
    </citation>
    <scope>NUCLEOTIDE SEQUENCE [LARGE SCALE GENOMIC DNA]</scope>
    <source>
        <strain evidence="9">Aa_0143</strain>
        <strain evidence="11">aa_0143</strain>
    </source>
</reference>
<dbReference type="InterPro" id="IPR052159">
    <property type="entry name" value="Competence_DNA_uptake"/>
</dbReference>
<keyword evidence="3 6" id="KW-0812">Transmembrane</keyword>
<dbReference type="InterPro" id="IPR004477">
    <property type="entry name" value="ComEC_N"/>
</dbReference>
<feature type="transmembrane region" description="Helical" evidence="6">
    <location>
        <begin position="432"/>
        <end position="453"/>
    </location>
</feature>
<feature type="transmembrane region" description="Helical" evidence="6">
    <location>
        <begin position="264"/>
        <end position="288"/>
    </location>
</feature>
<dbReference type="InterPro" id="IPR035681">
    <property type="entry name" value="ComA-like_MBL"/>
</dbReference>